<evidence type="ECO:0000313" key="5">
    <source>
        <dbReference type="EMBL" id="MBA9026776.1"/>
    </source>
</evidence>
<comment type="caution">
    <text evidence="5">The sequence shown here is derived from an EMBL/GenBank/DDBJ whole genome shotgun (WGS) entry which is preliminary data.</text>
</comment>
<dbReference type="InterPro" id="IPR036388">
    <property type="entry name" value="WH-like_DNA-bd_sf"/>
</dbReference>
<gene>
    <name evidence="5" type="ORF">HNP81_002061</name>
</gene>
<proteinExistence type="predicted"/>
<dbReference type="InterPro" id="IPR036390">
    <property type="entry name" value="WH_DNA-bd_sf"/>
</dbReference>
<keyword evidence="6" id="KW-1185">Reference proteome</keyword>
<dbReference type="CDD" id="cd07377">
    <property type="entry name" value="WHTH_GntR"/>
    <property type="match status" value="1"/>
</dbReference>
<dbReference type="PROSITE" id="PS50949">
    <property type="entry name" value="HTH_GNTR"/>
    <property type="match status" value="1"/>
</dbReference>
<evidence type="ECO:0000256" key="3">
    <source>
        <dbReference type="ARBA" id="ARBA00023163"/>
    </source>
</evidence>
<accession>A0ABR6CP14</accession>
<dbReference type="PANTHER" id="PTHR38445:SF7">
    <property type="entry name" value="GNTR-FAMILY TRANSCRIPTIONAL REGULATOR"/>
    <property type="match status" value="1"/>
</dbReference>
<keyword evidence="3" id="KW-0804">Transcription</keyword>
<feature type="domain" description="HTH gntR-type" evidence="4">
    <location>
        <begin position="13"/>
        <end position="81"/>
    </location>
</feature>
<dbReference type="InterPro" id="IPR000524">
    <property type="entry name" value="Tscrpt_reg_HTH_GntR"/>
</dbReference>
<dbReference type="Pfam" id="PF00392">
    <property type="entry name" value="GntR"/>
    <property type="match status" value="1"/>
</dbReference>
<reference evidence="5 6" key="1">
    <citation type="submission" date="2020-08" db="EMBL/GenBank/DDBJ databases">
        <title>Genomic Encyclopedia of Type Strains, Phase IV (KMG-IV): sequencing the most valuable type-strain genomes for metagenomic binning, comparative biology and taxonomic classification.</title>
        <authorList>
            <person name="Goeker M."/>
        </authorList>
    </citation>
    <scope>NUCLEOTIDE SEQUENCE [LARGE SCALE GENOMIC DNA]</scope>
    <source>
        <strain evidence="5 6">DSM 105481</strain>
    </source>
</reference>
<evidence type="ECO:0000256" key="1">
    <source>
        <dbReference type="ARBA" id="ARBA00023015"/>
    </source>
</evidence>
<evidence type="ECO:0000256" key="2">
    <source>
        <dbReference type="ARBA" id="ARBA00023125"/>
    </source>
</evidence>
<dbReference type="EMBL" id="JACJHX010000005">
    <property type="protein sequence ID" value="MBA9026776.1"/>
    <property type="molecule type" value="Genomic_DNA"/>
</dbReference>
<evidence type="ECO:0000313" key="6">
    <source>
        <dbReference type="Proteomes" id="UP000626697"/>
    </source>
</evidence>
<keyword evidence="1" id="KW-0805">Transcription regulation</keyword>
<protein>
    <submittedName>
        <fullName evidence="5">GntR family transcriptional regulator</fullName>
    </submittedName>
</protein>
<dbReference type="SMART" id="SM00345">
    <property type="entry name" value="HTH_GNTR"/>
    <property type="match status" value="1"/>
</dbReference>
<dbReference type="RefSeq" id="WP_182502542.1">
    <property type="nucleotide sequence ID" value="NZ_JACJHX010000005.1"/>
</dbReference>
<name>A0ABR6CP14_9BACI</name>
<sequence>MELPIRLSKESRVPIYHQIEAQIKTLITSGHLAAGSSLPSIRALSKDLEISVITIRRAYQDLEYQGFIKTVQGKGTFVAEVAESMKEKIKVSVVYEAIANGVETALQHEYSFEEIEGIFQQILSMKKNKKKEE</sequence>
<dbReference type="PANTHER" id="PTHR38445">
    <property type="entry name" value="HTH-TYPE TRANSCRIPTIONAL REPRESSOR YTRA"/>
    <property type="match status" value="1"/>
</dbReference>
<organism evidence="5 6">
    <name type="scientific">Peribacillus huizhouensis</name>
    <dbReference type="NCBI Taxonomy" id="1501239"/>
    <lineage>
        <taxon>Bacteria</taxon>
        <taxon>Bacillati</taxon>
        <taxon>Bacillota</taxon>
        <taxon>Bacilli</taxon>
        <taxon>Bacillales</taxon>
        <taxon>Bacillaceae</taxon>
        <taxon>Peribacillus</taxon>
    </lineage>
</organism>
<dbReference type="SUPFAM" id="SSF46785">
    <property type="entry name" value="Winged helix' DNA-binding domain"/>
    <property type="match status" value="1"/>
</dbReference>
<keyword evidence="2" id="KW-0238">DNA-binding</keyword>
<evidence type="ECO:0000259" key="4">
    <source>
        <dbReference type="PROSITE" id="PS50949"/>
    </source>
</evidence>
<dbReference type="Gene3D" id="1.10.10.10">
    <property type="entry name" value="Winged helix-like DNA-binding domain superfamily/Winged helix DNA-binding domain"/>
    <property type="match status" value="1"/>
</dbReference>
<dbReference type="Proteomes" id="UP000626697">
    <property type="component" value="Unassembled WGS sequence"/>
</dbReference>